<evidence type="ECO:0000313" key="2">
    <source>
        <dbReference type="EMBL" id="CUS07684.1"/>
    </source>
</evidence>
<proteinExistence type="predicted"/>
<gene>
    <name evidence="2" type="ORF">GSTUAT00008231001</name>
</gene>
<accession>A0A292PKN9</accession>
<evidence type="ECO:0000256" key="1">
    <source>
        <dbReference type="SAM" id="MobiDB-lite"/>
    </source>
</evidence>
<organism evidence="2 3">
    <name type="scientific">Tuber aestivum</name>
    <name type="common">summer truffle</name>
    <dbReference type="NCBI Taxonomy" id="59557"/>
    <lineage>
        <taxon>Eukaryota</taxon>
        <taxon>Fungi</taxon>
        <taxon>Dikarya</taxon>
        <taxon>Ascomycota</taxon>
        <taxon>Pezizomycotina</taxon>
        <taxon>Pezizomycetes</taxon>
        <taxon>Pezizales</taxon>
        <taxon>Tuberaceae</taxon>
        <taxon>Tuber</taxon>
    </lineage>
</organism>
<protein>
    <submittedName>
        <fullName evidence="2">Uncharacterized protein</fullName>
    </submittedName>
</protein>
<sequence>MFRVLSKQIFKPAGVRHHHHYPLRVSLPREIGTARAEQLRNTNINNTFNNSYSTTRENGPTSSTAGSQLPDLSGLDTRELFRHLVLSQTLLFREIDRLAGGPGEKNQVKDSRNWLGTKLRSTGAEMGGQSKDTCDSCSRVSRGGRDRKRDEGGEWDKTDIMLYIVYFFLGPLCLYQMFYPEWEEYCKRKQKLRQHDGCVKACLHGKTNNT</sequence>
<dbReference type="Proteomes" id="UP001412239">
    <property type="component" value="Unassembled WGS sequence"/>
</dbReference>
<name>A0A292PKN9_9PEZI</name>
<feature type="region of interest" description="Disordered" evidence="1">
    <location>
        <begin position="45"/>
        <end position="70"/>
    </location>
</feature>
<keyword evidence="3" id="KW-1185">Reference proteome</keyword>
<feature type="compositionally biased region" description="Polar residues" evidence="1">
    <location>
        <begin position="56"/>
        <end position="67"/>
    </location>
</feature>
<dbReference type="AlphaFoldDB" id="A0A292PKN9"/>
<feature type="compositionally biased region" description="Low complexity" evidence="1">
    <location>
        <begin position="45"/>
        <end position="55"/>
    </location>
</feature>
<feature type="region of interest" description="Disordered" evidence="1">
    <location>
        <begin position="121"/>
        <end position="151"/>
    </location>
</feature>
<dbReference type="EMBL" id="LN891182">
    <property type="protein sequence ID" value="CUS07684.1"/>
    <property type="molecule type" value="Genomic_DNA"/>
</dbReference>
<evidence type="ECO:0000313" key="3">
    <source>
        <dbReference type="Proteomes" id="UP001412239"/>
    </source>
</evidence>
<reference evidence="2" key="1">
    <citation type="submission" date="2015-10" db="EMBL/GenBank/DDBJ databases">
        <authorList>
            <person name="Regsiter A."/>
            <person name="william w."/>
        </authorList>
    </citation>
    <scope>NUCLEOTIDE SEQUENCE</scope>
    <source>
        <strain evidence="2">Montdore</strain>
    </source>
</reference>